<proteinExistence type="predicted"/>
<name>A0A1A3H514_MYCMU</name>
<feature type="domain" description="DUF6285" evidence="1">
    <location>
        <begin position="36"/>
        <end position="112"/>
    </location>
</feature>
<comment type="caution">
    <text evidence="2">The sequence shown here is derived from an EMBL/GenBank/DDBJ whole genome shotgun (WGS) entry which is preliminary data.</text>
</comment>
<gene>
    <name evidence="2" type="ORF">A5630_19085</name>
</gene>
<dbReference type="STRING" id="56689.GCA_001291445_05157"/>
<dbReference type="AlphaFoldDB" id="A0A1A3H514"/>
<sequence>MGPSRTLGGPVSHYRPTATELVAAVAEFLETEVRAATDGAVNFHARVAANALRIVERELSQHGAEPGLLGFDDEQALARAIRDGDFDDRGPELEPVLRALVRHRLDVAHPGYVDE</sequence>
<evidence type="ECO:0000313" key="2">
    <source>
        <dbReference type="EMBL" id="OBJ43367.1"/>
    </source>
</evidence>
<evidence type="ECO:0000313" key="3">
    <source>
        <dbReference type="Proteomes" id="UP000093898"/>
    </source>
</evidence>
<reference evidence="2 3" key="1">
    <citation type="submission" date="2016-06" db="EMBL/GenBank/DDBJ databases">
        <authorList>
            <person name="Kjaerup R.B."/>
            <person name="Dalgaard T.S."/>
            <person name="Juul-Madsen H.R."/>
        </authorList>
    </citation>
    <scope>NUCLEOTIDE SEQUENCE [LARGE SCALE GENOMIC DNA]</scope>
    <source>
        <strain evidence="2 3">1127319.6</strain>
    </source>
</reference>
<dbReference type="Proteomes" id="UP000093898">
    <property type="component" value="Unassembled WGS sequence"/>
</dbReference>
<dbReference type="Pfam" id="PF19802">
    <property type="entry name" value="DUF6285"/>
    <property type="match status" value="1"/>
</dbReference>
<organism evidence="2 3">
    <name type="scientific">Mycolicibacterium mucogenicum</name>
    <name type="common">Mycobacterium mucogenicum</name>
    <dbReference type="NCBI Taxonomy" id="56689"/>
    <lineage>
        <taxon>Bacteria</taxon>
        <taxon>Bacillati</taxon>
        <taxon>Actinomycetota</taxon>
        <taxon>Actinomycetes</taxon>
        <taxon>Mycobacteriales</taxon>
        <taxon>Mycobacteriaceae</taxon>
        <taxon>Mycolicibacterium</taxon>
    </lineage>
</organism>
<dbReference type="RefSeq" id="WP_064980222.1">
    <property type="nucleotide sequence ID" value="NZ_LZLC01000077.1"/>
</dbReference>
<dbReference type="EMBL" id="LZLC01000077">
    <property type="protein sequence ID" value="OBJ43367.1"/>
    <property type="molecule type" value="Genomic_DNA"/>
</dbReference>
<accession>A0A1A3H514</accession>
<protein>
    <recommendedName>
        <fullName evidence="1">DUF6285 domain-containing protein</fullName>
    </recommendedName>
</protein>
<dbReference type="InterPro" id="IPR046252">
    <property type="entry name" value="DUF6285"/>
</dbReference>
<evidence type="ECO:0000259" key="1">
    <source>
        <dbReference type="Pfam" id="PF19802"/>
    </source>
</evidence>